<accession>A0A7J7XHU9</accession>
<name>A0A7J7XHU9_MYOMY</name>
<organism evidence="2 3">
    <name type="scientific">Myotis myotis</name>
    <name type="common">Greater mouse-eared bat</name>
    <name type="synonym">Vespertilio myotis</name>
    <dbReference type="NCBI Taxonomy" id="51298"/>
    <lineage>
        <taxon>Eukaryota</taxon>
        <taxon>Metazoa</taxon>
        <taxon>Chordata</taxon>
        <taxon>Craniata</taxon>
        <taxon>Vertebrata</taxon>
        <taxon>Euteleostomi</taxon>
        <taxon>Mammalia</taxon>
        <taxon>Eutheria</taxon>
        <taxon>Laurasiatheria</taxon>
        <taxon>Chiroptera</taxon>
        <taxon>Yangochiroptera</taxon>
        <taxon>Vespertilionidae</taxon>
        <taxon>Myotis</taxon>
    </lineage>
</organism>
<reference evidence="2 3" key="1">
    <citation type="journal article" date="2020" name="Nature">
        <title>Six reference-quality genomes reveal evolution of bat adaptations.</title>
        <authorList>
            <person name="Jebb D."/>
            <person name="Huang Z."/>
            <person name="Pippel M."/>
            <person name="Hughes G.M."/>
            <person name="Lavrichenko K."/>
            <person name="Devanna P."/>
            <person name="Winkler S."/>
            <person name="Jermiin L.S."/>
            <person name="Skirmuntt E.C."/>
            <person name="Katzourakis A."/>
            <person name="Burkitt-Gray L."/>
            <person name="Ray D.A."/>
            <person name="Sullivan K.A.M."/>
            <person name="Roscito J.G."/>
            <person name="Kirilenko B.M."/>
            <person name="Davalos L.M."/>
            <person name="Corthals A.P."/>
            <person name="Power M.L."/>
            <person name="Jones G."/>
            <person name="Ransome R.D."/>
            <person name="Dechmann D.K.N."/>
            <person name="Locatelli A.G."/>
            <person name="Puechmaille S.J."/>
            <person name="Fedrigo O."/>
            <person name="Jarvis E.D."/>
            <person name="Hiller M."/>
            <person name="Vernes S.C."/>
            <person name="Myers E.W."/>
            <person name="Teeling E.C."/>
        </authorList>
    </citation>
    <scope>NUCLEOTIDE SEQUENCE [LARGE SCALE GENOMIC DNA]</scope>
    <source>
        <strain evidence="2">MMyoMyo1</strain>
        <tissue evidence="2">Flight muscle</tissue>
    </source>
</reference>
<evidence type="ECO:0000256" key="1">
    <source>
        <dbReference type="SAM" id="MobiDB-lite"/>
    </source>
</evidence>
<keyword evidence="3" id="KW-1185">Reference proteome</keyword>
<comment type="caution">
    <text evidence="2">The sequence shown here is derived from an EMBL/GenBank/DDBJ whole genome shotgun (WGS) entry which is preliminary data.</text>
</comment>
<dbReference type="AlphaFoldDB" id="A0A7J7XHU9"/>
<feature type="region of interest" description="Disordered" evidence="1">
    <location>
        <begin position="76"/>
        <end position="125"/>
    </location>
</feature>
<evidence type="ECO:0000313" key="3">
    <source>
        <dbReference type="Proteomes" id="UP000527355"/>
    </source>
</evidence>
<proteinExistence type="predicted"/>
<evidence type="ECO:0000313" key="2">
    <source>
        <dbReference type="EMBL" id="KAF6349273.1"/>
    </source>
</evidence>
<dbReference type="Proteomes" id="UP000527355">
    <property type="component" value="Unassembled WGS sequence"/>
</dbReference>
<protein>
    <submittedName>
        <fullName evidence="2">Uncharacterized protein</fullName>
    </submittedName>
</protein>
<dbReference type="EMBL" id="JABWUV010000006">
    <property type="protein sequence ID" value="KAF6349273.1"/>
    <property type="molecule type" value="Genomic_DNA"/>
</dbReference>
<feature type="region of interest" description="Disordered" evidence="1">
    <location>
        <begin position="28"/>
        <end position="50"/>
    </location>
</feature>
<gene>
    <name evidence="2" type="ORF">mMyoMyo1_011813</name>
</gene>
<sequence>MPPSVTLKVGPIGGLGHRPVTLKARLMGRLRRHPLSRTEQGQSGRGLGRCPLHTQSRAHQGVGALPLSHSGQGRWGGYGSTPSHTEQGPWGGGGGWGAPPYQAQSRAAQGVGATPPVSHTEPQGDQGVWALPRHADPGAGRHITLLLYRVETWCMGGGRLVCPEGCPGSGWGSPLGCLASLSEGMMAVCSWSHTLQGGGPHWGAWPVWVRG</sequence>